<sequence>MDLPIIPGEHGRVVRFDFTGIVTSFDGTEVELKVMPLEQEPRVLSSVAGLIVIELPVVLAVLIDDEMFGTLKAGTAIEWYVLKNGTRQRIAAGRALIAANGQMLTYSRPVASAVMGPPGVEYRGAWEEFVTYQKRDAVTHAGSTFYALRQTNETPSADAADWAVLLDGGAVTGVLAQAQALHDDMQFMVEATVGRLDFSNPRQSGWL</sequence>
<organism evidence="1 2">
    <name type="scientific">Ancylobacter defluvii</name>
    <dbReference type="NCBI Taxonomy" id="1282440"/>
    <lineage>
        <taxon>Bacteria</taxon>
        <taxon>Pseudomonadati</taxon>
        <taxon>Pseudomonadota</taxon>
        <taxon>Alphaproteobacteria</taxon>
        <taxon>Hyphomicrobiales</taxon>
        <taxon>Xanthobacteraceae</taxon>
        <taxon>Ancylobacter</taxon>
    </lineage>
</organism>
<reference evidence="1" key="1">
    <citation type="journal article" date="2014" name="Int. J. Syst. Evol. Microbiol.">
        <title>Complete genome sequence of Corynebacterium casei LMG S-19264T (=DSM 44701T), isolated from a smear-ripened cheese.</title>
        <authorList>
            <consortium name="US DOE Joint Genome Institute (JGI-PGF)"/>
            <person name="Walter F."/>
            <person name="Albersmeier A."/>
            <person name="Kalinowski J."/>
            <person name="Ruckert C."/>
        </authorList>
    </citation>
    <scope>NUCLEOTIDE SEQUENCE</scope>
    <source>
        <strain evidence="1">VKM B-2789</strain>
    </source>
</reference>
<reference evidence="1" key="2">
    <citation type="submission" date="2023-01" db="EMBL/GenBank/DDBJ databases">
        <authorList>
            <person name="Sun Q."/>
            <person name="Evtushenko L."/>
        </authorList>
    </citation>
    <scope>NUCLEOTIDE SEQUENCE</scope>
    <source>
        <strain evidence="1">VKM B-2789</strain>
    </source>
</reference>
<keyword evidence="2" id="KW-1185">Reference proteome</keyword>
<dbReference type="RefSeq" id="WP_213359362.1">
    <property type="nucleotide sequence ID" value="NZ_BSFM01000017.1"/>
</dbReference>
<dbReference type="AlphaFoldDB" id="A0A9W6NBM4"/>
<name>A0A9W6NBM4_9HYPH</name>
<evidence type="ECO:0000313" key="2">
    <source>
        <dbReference type="Proteomes" id="UP001143330"/>
    </source>
</evidence>
<dbReference type="Proteomes" id="UP001143330">
    <property type="component" value="Unassembled WGS sequence"/>
</dbReference>
<comment type="caution">
    <text evidence="1">The sequence shown here is derived from an EMBL/GenBank/DDBJ whole genome shotgun (WGS) entry which is preliminary data.</text>
</comment>
<dbReference type="EMBL" id="BSFM01000017">
    <property type="protein sequence ID" value="GLK85674.1"/>
    <property type="molecule type" value="Genomic_DNA"/>
</dbReference>
<accession>A0A9W6NBM4</accession>
<protein>
    <submittedName>
        <fullName evidence="1">Uncharacterized protein</fullName>
    </submittedName>
</protein>
<proteinExistence type="predicted"/>
<gene>
    <name evidence="1" type="ORF">GCM10017653_37440</name>
</gene>
<evidence type="ECO:0000313" key="1">
    <source>
        <dbReference type="EMBL" id="GLK85674.1"/>
    </source>
</evidence>